<keyword evidence="7" id="KW-1185">Reference proteome</keyword>
<dbReference type="InterPro" id="IPR036388">
    <property type="entry name" value="WH-like_DNA-bd_sf"/>
</dbReference>
<name>A0A7Z2T5R5_9VIBR</name>
<feature type="domain" description="HTH lysR-type" evidence="5">
    <location>
        <begin position="1"/>
        <end position="54"/>
    </location>
</feature>
<dbReference type="Gene3D" id="1.10.10.10">
    <property type="entry name" value="Winged helix-like DNA-binding domain superfamily/Winged helix DNA-binding domain"/>
    <property type="match status" value="1"/>
</dbReference>
<protein>
    <submittedName>
        <fullName evidence="6">LysR family transcriptional regulator</fullName>
    </submittedName>
</protein>
<keyword evidence="3" id="KW-0238">DNA-binding</keyword>
<dbReference type="PANTHER" id="PTHR30118:SF15">
    <property type="entry name" value="TRANSCRIPTIONAL REGULATORY PROTEIN"/>
    <property type="match status" value="1"/>
</dbReference>
<dbReference type="PANTHER" id="PTHR30118">
    <property type="entry name" value="HTH-TYPE TRANSCRIPTIONAL REGULATOR LEUO-RELATED"/>
    <property type="match status" value="1"/>
</dbReference>
<evidence type="ECO:0000313" key="7">
    <source>
        <dbReference type="Proteomes" id="UP000464262"/>
    </source>
</evidence>
<proteinExistence type="inferred from homology"/>
<evidence type="ECO:0000256" key="2">
    <source>
        <dbReference type="ARBA" id="ARBA00023015"/>
    </source>
</evidence>
<dbReference type="RefSeq" id="WP_164649728.1">
    <property type="nucleotide sequence ID" value="NZ_CP047476.1"/>
</dbReference>
<dbReference type="SUPFAM" id="SSF46785">
    <property type="entry name" value="Winged helix' DNA-binding domain"/>
    <property type="match status" value="1"/>
</dbReference>
<dbReference type="Proteomes" id="UP000464262">
    <property type="component" value="Chromosome 2"/>
</dbReference>
<dbReference type="PRINTS" id="PR00039">
    <property type="entry name" value="HTHLYSR"/>
</dbReference>
<dbReference type="Pfam" id="PF03466">
    <property type="entry name" value="LysR_substrate"/>
    <property type="match status" value="1"/>
</dbReference>
<sequence length="304" mass="34444">MLKTFIILHQELNMRAASKRLLVSQPAISQALKKLRNHFNDELFVKVPSGLKSTPFADDLAGRIKPLLDKLESEINSTGTFIPEDIEQSIKIAMPSIFMYCFGGRLFTHLQTLAPKAKIELLDWNNTTLQSLDRDEITIGLHYDLPKITTISNTEVAGAKGLVLTRKGHPLTGQDDLRIEDLADYKLASIINSGWNDNFVQTKDIARAHGVSIQVGLRSESFQALLDVISTTDMFIGFTTLFPIKEHPKLTTHTLREIEQNPTDFTWPIFAYYHKKNDKNPLTHWLTEEIGRVIQAQIKHNLTK</sequence>
<dbReference type="AlphaFoldDB" id="A0A7Z2T5R5"/>
<gene>
    <name evidence="6" type="ORF">GT360_14775</name>
</gene>
<evidence type="ECO:0000256" key="3">
    <source>
        <dbReference type="ARBA" id="ARBA00023125"/>
    </source>
</evidence>
<organism evidence="6 7">
    <name type="scientific">Vibrio astriarenae</name>
    <dbReference type="NCBI Taxonomy" id="1481923"/>
    <lineage>
        <taxon>Bacteria</taxon>
        <taxon>Pseudomonadati</taxon>
        <taxon>Pseudomonadota</taxon>
        <taxon>Gammaproteobacteria</taxon>
        <taxon>Vibrionales</taxon>
        <taxon>Vibrionaceae</taxon>
        <taxon>Vibrio</taxon>
    </lineage>
</organism>
<dbReference type="GO" id="GO:0003700">
    <property type="term" value="F:DNA-binding transcription factor activity"/>
    <property type="evidence" value="ECO:0007669"/>
    <property type="project" value="InterPro"/>
</dbReference>
<evidence type="ECO:0000256" key="4">
    <source>
        <dbReference type="ARBA" id="ARBA00023163"/>
    </source>
</evidence>
<reference evidence="6 7" key="1">
    <citation type="submission" date="2020-01" db="EMBL/GenBank/DDBJ databases">
        <title>Whole genome and functional gene identification of agarase of Vibrio HN897.</title>
        <authorList>
            <person name="Liu Y."/>
            <person name="Zhao Z."/>
        </authorList>
    </citation>
    <scope>NUCLEOTIDE SEQUENCE [LARGE SCALE GENOMIC DNA]</scope>
    <source>
        <strain evidence="6 7">HN897</strain>
    </source>
</reference>
<dbReference type="InterPro" id="IPR050389">
    <property type="entry name" value="LysR-type_TF"/>
</dbReference>
<dbReference type="GO" id="GO:0003677">
    <property type="term" value="F:DNA binding"/>
    <property type="evidence" value="ECO:0007669"/>
    <property type="project" value="UniProtKB-KW"/>
</dbReference>
<dbReference type="SUPFAM" id="SSF53850">
    <property type="entry name" value="Periplasmic binding protein-like II"/>
    <property type="match status" value="1"/>
</dbReference>
<dbReference type="Pfam" id="PF00126">
    <property type="entry name" value="HTH_1"/>
    <property type="match status" value="1"/>
</dbReference>
<keyword evidence="4" id="KW-0804">Transcription</keyword>
<evidence type="ECO:0000313" key="6">
    <source>
        <dbReference type="EMBL" id="QIA64827.1"/>
    </source>
</evidence>
<accession>A0A7Z2T5R5</accession>
<comment type="similarity">
    <text evidence="1">Belongs to the LysR transcriptional regulatory family.</text>
</comment>
<dbReference type="InterPro" id="IPR005119">
    <property type="entry name" value="LysR_subst-bd"/>
</dbReference>
<evidence type="ECO:0000256" key="1">
    <source>
        <dbReference type="ARBA" id="ARBA00009437"/>
    </source>
</evidence>
<dbReference type="InterPro" id="IPR036390">
    <property type="entry name" value="WH_DNA-bd_sf"/>
</dbReference>
<keyword evidence="2" id="KW-0805">Transcription regulation</keyword>
<dbReference type="InterPro" id="IPR000847">
    <property type="entry name" value="LysR_HTH_N"/>
</dbReference>
<dbReference type="Gene3D" id="3.40.190.10">
    <property type="entry name" value="Periplasmic binding protein-like II"/>
    <property type="match status" value="2"/>
</dbReference>
<dbReference type="KEGG" id="vas:GT360_14775"/>
<evidence type="ECO:0000259" key="5">
    <source>
        <dbReference type="PROSITE" id="PS50931"/>
    </source>
</evidence>
<dbReference type="PROSITE" id="PS50931">
    <property type="entry name" value="HTH_LYSR"/>
    <property type="match status" value="1"/>
</dbReference>
<dbReference type="EMBL" id="CP047476">
    <property type="protein sequence ID" value="QIA64827.1"/>
    <property type="molecule type" value="Genomic_DNA"/>
</dbReference>